<accession>A0A2N5SN28</accession>
<evidence type="ECO:0000256" key="1">
    <source>
        <dbReference type="SAM" id="MobiDB-lite"/>
    </source>
</evidence>
<dbReference type="AlphaFoldDB" id="A0A2N5SN28"/>
<feature type="compositionally biased region" description="Pro residues" evidence="1">
    <location>
        <begin position="103"/>
        <end position="115"/>
    </location>
</feature>
<evidence type="ECO:0000313" key="3">
    <source>
        <dbReference type="Proteomes" id="UP000235388"/>
    </source>
</evidence>
<organism evidence="2 3">
    <name type="scientific">Puccinia coronata f. sp. avenae</name>
    <dbReference type="NCBI Taxonomy" id="200324"/>
    <lineage>
        <taxon>Eukaryota</taxon>
        <taxon>Fungi</taxon>
        <taxon>Dikarya</taxon>
        <taxon>Basidiomycota</taxon>
        <taxon>Pucciniomycotina</taxon>
        <taxon>Pucciniomycetes</taxon>
        <taxon>Pucciniales</taxon>
        <taxon>Pucciniaceae</taxon>
        <taxon>Puccinia</taxon>
    </lineage>
</organism>
<keyword evidence="3" id="KW-1185">Reference proteome</keyword>
<feature type="compositionally biased region" description="Low complexity" evidence="1">
    <location>
        <begin position="165"/>
        <end position="179"/>
    </location>
</feature>
<reference evidence="2 3" key="1">
    <citation type="submission" date="2017-11" db="EMBL/GenBank/DDBJ databases">
        <title>De novo assembly and phasing of dikaryotic genomes from two isolates of Puccinia coronata f. sp. avenae, the causal agent of oat crown rust.</title>
        <authorList>
            <person name="Miller M.E."/>
            <person name="Zhang Y."/>
            <person name="Omidvar V."/>
            <person name="Sperschneider J."/>
            <person name="Schwessinger B."/>
            <person name="Raley C."/>
            <person name="Palmer J.M."/>
            <person name="Garnica D."/>
            <person name="Upadhyaya N."/>
            <person name="Rathjen J."/>
            <person name="Taylor J.M."/>
            <person name="Park R.F."/>
            <person name="Dodds P.N."/>
            <person name="Hirsch C.D."/>
            <person name="Kianian S.F."/>
            <person name="Figueroa M."/>
        </authorList>
    </citation>
    <scope>NUCLEOTIDE SEQUENCE [LARGE SCALE GENOMIC DNA]</scope>
    <source>
        <strain evidence="2">12NC29</strain>
    </source>
</reference>
<proteinExistence type="predicted"/>
<feature type="compositionally biased region" description="Polar residues" evidence="1">
    <location>
        <begin position="180"/>
        <end position="194"/>
    </location>
</feature>
<dbReference type="EMBL" id="PGCJ01000916">
    <property type="protein sequence ID" value="PLW14647.1"/>
    <property type="molecule type" value="Genomic_DNA"/>
</dbReference>
<evidence type="ECO:0000313" key="2">
    <source>
        <dbReference type="EMBL" id="PLW14647.1"/>
    </source>
</evidence>
<feature type="compositionally biased region" description="Polar residues" evidence="1">
    <location>
        <begin position="116"/>
        <end position="160"/>
    </location>
</feature>
<comment type="caution">
    <text evidence="2">The sequence shown here is derived from an EMBL/GenBank/DDBJ whole genome shotgun (WGS) entry which is preliminary data.</text>
</comment>
<sequence>MNPGAKAAPDIPLVDAEATGEPTTKTPPPRKPDPTAITLTCPAFQEFHGTSGLKGLQPAKPVLDTKVQLLKKQVTWQMTRTSGYTHLRSPTFSATATLSVKLPPQPSSGTAPPPDSNENVLATSTNHPSNNPDPNTTSQQQNYSALGNNTPAPTSTSNESYPAGTTPSPTHTDNTTSTSKQPLSTVPKPSSTEEPNPNPTPNQPLATAAPT</sequence>
<name>A0A2N5SN28_9BASI</name>
<gene>
    <name evidence="2" type="ORF">PCANC_25163</name>
</gene>
<feature type="region of interest" description="Disordered" evidence="1">
    <location>
        <begin position="1"/>
        <end position="36"/>
    </location>
</feature>
<feature type="region of interest" description="Disordered" evidence="1">
    <location>
        <begin position="99"/>
        <end position="211"/>
    </location>
</feature>
<protein>
    <submittedName>
        <fullName evidence="2">Uncharacterized protein</fullName>
    </submittedName>
</protein>
<dbReference type="Proteomes" id="UP000235388">
    <property type="component" value="Unassembled WGS sequence"/>
</dbReference>